<proteinExistence type="inferred from homology"/>
<dbReference type="GO" id="GO:0040029">
    <property type="term" value="P:epigenetic regulation of gene expression"/>
    <property type="evidence" value="ECO:0007669"/>
    <property type="project" value="TreeGrafter"/>
</dbReference>
<dbReference type="Proteomes" id="UP000658382">
    <property type="component" value="Unassembled WGS sequence"/>
</dbReference>
<gene>
    <name evidence="3" type="ORF">GCM10007063_25320</name>
</gene>
<dbReference type="Pfam" id="PF00850">
    <property type="entry name" value="Hist_deacetyl"/>
    <property type="match status" value="1"/>
</dbReference>
<dbReference type="InterPro" id="IPR000286">
    <property type="entry name" value="HDACs"/>
</dbReference>
<keyword evidence="4" id="KW-1185">Reference proteome</keyword>
<organism evidence="3 4">
    <name type="scientific">Lentibacillus kapialis</name>
    <dbReference type="NCBI Taxonomy" id="340214"/>
    <lineage>
        <taxon>Bacteria</taxon>
        <taxon>Bacillati</taxon>
        <taxon>Bacillota</taxon>
        <taxon>Bacilli</taxon>
        <taxon>Bacillales</taxon>
        <taxon>Bacillaceae</taxon>
        <taxon>Lentibacillus</taxon>
    </lineage>
</organism>
<evidence type="ECO:0000313" key="3">
    <source>
        <dbReference type="EMBL" id="GGK02009.1"/>
    </source>
</evidence>
<dbReference type="Gene3D" id="3.40.800.20">
    <property type="entry name" value="Histone deacetylase domain"/>
    <property type="match status" value="1"/>
</dbReference>
<dbReference type="AlphaFoldDB" id="A0A917PZS8"/>
<dbReference type="GO" id="GO:0004407">
    <property type="term" value="F:histone deacetylase activity"/>
    <property type="evidence" value="ECO:0007669"/>
    <property type="project" value="TreeGrafter"/>
</dbReference>
<dbReference type="InterPro" id="IPR037138">
    <property type="entry name" value="His_deacetylse_dom_sf"/>
</dbReference>
<name>A0A917PZS8_9BACI</name>
<reference evidence="3" key="2">
    <citation type="submission" date="2020-09" db="EMBL/GenBank/DDBJ databases">
        <authorList>
            <person name="Sun Q."/>
            <person name="Ohkuma M."/>
        </authorList>
    </citation>
    <scope>NUCLEOTIDE SEQUENCE</scope>
    <source>
        <strain evidence="3">JCM 12580</strain>
    </source>
</reference>
<dbReference type="GO" id="GO:0005737">
    <property type="term" value="C:cytoplasm"/>
    <property type="evidence" value="ECO:0007669"/>
    <property type="project" value="TreeGrafter"/>
</dbReference>
<evidence type="ECO:0000256" key="1">
    <source>
        <dbReference type="ARBA" id="ARBA00005947"/>
    </source>
</evidence>
<comment type="similarity">
    <text evidence="1">Belongs to the histone deacetylase family.</text>
</comment>
<dbReference type="RefSeq" id="WP_188633467.1">
    <property type="nucleotide sequence ID" value="NZ_BMNQ01000042.1"/>
</dbReference>
<accession>A0A917PZS8</accession>
<dbReference type="SUPFAM" id="SSF52768">
    <property type="entry name" value="Arginase/deacetylase"/>
    <property type="match status" value="1"/>
</dbReference>
<comment type="caution">
    <text evidence="3">The sequence shown here is derived from an EMBL/GenBank/DDBJ whole genome shotgun (WGS) entry which is preliminary data.</text>
</comment>
<dbReference type="PANTHER" id="PTHR10625">
    <property type="entry name" value="HISTONE DEACETYLASE HDAC1-RELATED"/>
    <property type="match status" value="1"/>
</dbReference>
<feature type="domain" description="Histone deacetylase" evidence="2">
    <location>
        <begin position="36"/>
        <end position="325"/>
    </location>
</feature>
<dbReference type="CDD" id="cd09996">
    <property type="entry name" value="HDAC_classII_1"/>
    <property type="match status" value="1"/>
</dbReference>
<protein>
    <submittedName>
        <fullName evidence="3">Acetylpolyamine aminohydrolase</fullName>
    </submittedName>
</protein>
<dbReference type="InterPro" id="IPR023696">
    <property type="entry name" value="Ureohydrolase_dom_sf"/>
</dbReference>
<dbReference type="InterPro" id="IPR023801">
    <property type="entry name" value="His_deacetylse_dom"/>
</dbReference>
<dbReference type="PANTHER" id="PTHR10625:SF31">
    <property type="entry name" value="HISTONE DEACETYLASE DOMAIN-CONTAINING PROTEIN"/>
    <property type="match status" value="1"/>
</dbReference>
<dbReference type="EMBL" id="BMNQ01000042">
    <property type="protein sequence ID" value="GGK02009.1"/>
    <property type="molecule type" value="Genomic_DNA"/>
</dbReference>
<sequence>MSVTTGFICDEGYFWHQTGNGALNLSSGGWIQADTHAENPETKRRARNLLERTGFMDELKQIAPRSATCEEIGMNHGTAYIDRIKKLSDAGGGDAGVHAIVGPDTYEIALKSAGGVLTSVEAVMEGKVQNVYALVRPPGHHAEPEEGMGFCLFNNVAIAAKYARRRYGLKRILILDWDVHHGNGTETAFENDSDVLFISVHQEHIFPKGRGDITYTGKGQGEGYNVNIELPAGTGNEGYLYAFDQLVEPIIEQYAPELIFISAGQDASRFDPIGRMLLTTDGYFKLTDRVKKLAEKHSNGRLIAAHEGGYSTVYVPFCTLRVIEALRGKHSQVEDPFDFGFHEGPIYQHQKEAVQKAADVQKAYWTLI</sequence>
<dbReference type="PRINTS" id="PR01270">
    <property type="entry name" value="HDASUPER"/>
</dbReference>
<reference evidence="3" key="1">
    <citation type="journal article" date="2014" name="Int. J. Syst. Evol. Microbiol.">
        <title>Complete genome sequence of Corynebacterium casei LMG S-19264T (=DSM 44701T), isolated from a smear-ripened cheese.</title>
        <authorList>
            <consortium name="US DOE Joint Genome Institute (JGI-PGF)"/>
            <person name="Walter F."/>
            <person name="Albersmeier A."/>
            <person name="Kalinowski J."/>
            <person name="Ruckert C."/>
        </authorList>
    </citation>
    <scope>NUCLEOTIDE SEQUENCE</scope>
    <source>
        <strain evidence="3">JCM 12580</strain>
    </source>
</reference>
<evidence type="ECO:0000313" key="4">
    <source>
        <dbReference type="Proteomes" id="UP000658382"/>
    </source>
</evidence>
<evidence type="ECO:0000259" key="2">
    <source>
        <dbReference type="Pfam" id="PF00850"/>
    </source>
</evidence>